<reference evidence="6 7" key="1">
    <citation type="submission" date="2022-11" db="UniProtKB">
        <authorList>
            <consortium name="WormBaseParasite"/>
        </authorList>
    </citation>
    <scope>IDENTIFICATION</scope>
</reference>
<dbReference type="WBParaSite" id="PgR025_g049_t02">
    <property type="protein sequence ID" value="PgR025_g049_t02"/>
    <property type="gene ID" value="PgR025_g049"/>
</dbReference>
<dbReference type="SUPFAM" id="SSF50978">
    <property type="entry name" value="WD40 repeat-like"/>
    <property type="match status" value="1"/>
</dbReference>
<dbReference type="SMART" id="SM00320">
    <property type="entry name" value="WD40"/>
    <property type="match status" value="7"/>
</dbReference>
<feature type="region of interest" description="Disordered" evidence="4">
    <location>
        <begin position="25"/>
        <end position="55"/>
    </location>
</feature>
<dbReference type="AlphaFoldDB" id="A0A915B3D9"/>
<evidence type="ECO:0000256" key="2">
    <source>
        <dbReference type="ARBA" id="ARBA00022737"/>
    </source>
</evidence>
<keyword evidence="5" id="KW-1185">Reference proteome</keyword>
<dbReference type="Gene3D" id="2.130.10.10">
    <property type="entry name" value="YVTN repeat-like/Quinoprotein amine dehydrogenase"/>
    <property type="match status" value="1"/>
</dbReference>
<evidence type="ECO:0000256" key="4">
    <source>
        <dbReference type="SAM" id="MobiDB-lite"/>
    </source>
</evidence>
<keyword evidence="2" id="KW-0677">Repeat</keyword>
<accession>A0A915B3D9</accession>
<dbReference type="InterPro" id="IPR051179">
    <property type="entry name" value="WD_repeat_multifunction"/>
</dbReference>
<name>A0A915B3D9_PARUN</name>
<evidence type="ECO:0000256" key="3">
    <source>
        <dbReference type="PROSITE-ProRule" id="PRU00221"/>
    </source>
</evidence>
<evidence type="ECO:0000313" key="6">
    <source>
        <dbReference type="WBParaSite" id="PgR025_g049_t02"/>
    </source>
</evidence>
<evidence type="ECO:0000313" key="5">
    <source>
        <dbReference type="Proteomes" id="UP000887569"/>
    </source>
</evidence>
<dbReference type="PANTHER" id="PTHR19857:SF8">
    <property type="entry name" value="ANGIO-ASSOCIATED MIGRATORY CELL PROTEIN"/>
    <property type="match status" value="1"/>
</dbReference>
<dbReference type="WBParaSite" id="PgR025_g049_t03">
    <property type="protein sequence ID" value="PgR025_g049_t03"/>
    <property type="gene ID" value="PgR025_g049"/>
</dbReference>
<evidence type="ECO:0000256" key="1">
    <source>
        <dbReference type="ARBA" id="ARBA00022574"/>
    </source>
</evidence>
<organism evidence="5 7">
    <name type="scientific">Parascaris univalens</name>
    <name type="common">Nematode worm</name>
    <dbReference type="NCBI Taxonomy" id="6257"/>
    <lineage>
        <taxon>Eukaryota</taxon>
        <taxon>Metazoa</taxon>
        <taxon>Ecdysozoa</taxon>
        <taxon>Nematoda</taxon>
        <taxon>Chromadorea</taxon>
        <taxon>Rhabditida</taxon>
        <taxon>Spirurina</taxon>
        <taxon>Ascaridomorpha</taxon>
        <taxon>Ascaridoidea</taxon>
        <taxon>Ascarididae</taxon>
        <taxon>Parascaris</taxon>
    </lineage>
</organism>
<protein>
    <submittedName>
        <fullName evidence="6 7">Angio-associated migratory cell protein</fullName>
    </submittedName>
</protein>
<dbReference type="InterPro" id="IPR001680">
    <property type="entry name" value="WD40_rpt"/>
</dbReference>
<dbReference type="PANTHER" id="PTHR19857">
    <property type="entry name" value="MITOCHONDRIAL DIVISION PROTEIN 1-RELATED"/>
    <property type="match status" value="1"/>
</dbReference>
<dbReference type="Pfam" id="PF00400">
    <property type="entry name" value="WD40"/>
    <property type="match status" value="4"/>
</dbReference>
<dbReference type="InterPro" id="IPR036322">
    <property type="entry name" value="WD40_repeat_dom_sf"/>
</dbReference>
<feature type="repeat" description="WD" evidence="3">
    <location>
        <begin position="217"/>
        <end position="243"/>
    </location>
</feature>
<proteinExistence type="predicted"/>
<sequence>MDEENEENNGLPFRPEDVIKVIQLDDESEGREDFDDVLINGSIDHGSTDEDTMQESEEEGTLAEMADEASITISAHEKDVFCLDLFGDRWLASGGEDDRALLFDLTVNVNEPVQRICEHIDSVTCVRFNSSGSLLASGDMAGKIILTETMSLKKRCEVEDPAELEWLEWHRSVDILFAGASDGLLWMWLIGLEGVSQTKVFAGGAGIACTTGALLSDGKRLLAGYSDGSVRIWSLKDSTSISVNIHSPCICADVHNSSSLAVVGVEHGTCALISTDIVKVLRIFNGCGDVAMRKEDGEMDAEEGPSQSVECVRFCSVNEAWIAIGTNSGRLTIYDLNTGTARHTCEHDGRPVVACRFYRNIPDGTPLVLSACLDGVLRVWDARDGEPLVALGGGGDEIFDVFLSEESRKVVTACANGKLRIFELPMKKI</sequence>
<keyword evidence="1 3" id="KW-0853">WD repeat</keyword>
<dbReference type="PROSITE" id="PS50082">
    <property type="entry name" value="WD_REPEATS_2"/>
    <property type="match status" value="1"/>
</dbReference>
<evidence type="ECO:0000313" key="7">
    <source>
        <dbReference type="WBParaSite" id="PgR025_g049_t03"/>
    </source>
</evidence>
<feature type="compositionally biased region" description="Acidic residues" evidence="4">
    <location>
        <begin position="25"/>
        <end position="36"/>
    </location>
</feature>
<dbReference type="InterPro" id="IPR015943">
    <property type="entry name" value="WD40/YVTN_repeat-like_dom_sf"/>
</dbReference>
<dbReference type="Proteomes" id="UP000887569">
    <property type="component" value="Unplaced"/>
</dbReference>